<evidence type="ECO:0000256" key="10">
    <source>
        <dbReference type="ARBA" id="ARBA00054914"/>
    </source>
</evidence>
<evidence type="ECO:0000256" key="6">
    <source>
        <dbReference type="ARBA" id="ARBA00022777"/>
    </source>
</evidence>
<gene>
    <name evidence="12" type="primary">prs</name>
    <name evidence="14" type="ORF">DKK78_09785</name>
</gene>
<evidence type="ECO:0000256" key="12">
    <source>
        <dbReference type="HAMAP-Rule" id="MF_00583"/>
    </source>
</evidence>
<evidence type="ECO:0000256" key="3">
    <source>
        <dbReference type="ARBA" id="ARBA00022723"/>
    </source>
</evidence>
<feature type="binding site" evidence="12">
    <location>
        <begin position="96"/>
        <end position="97"/>
    </location>
    <ligand>
        <name>ATP</name>
        <dbReference type="ChEBI" id="CHEBI:30616"/>
    </ligand>
</feature>
<dbReference type="GO" id="GO:0006015">
    <property type="term" value="P:5-phosphoribose 1-diphosphate biosynthetic process"/>
    <property type="evidence" value="ECO:0007669"/>
    <property type="project" value="UniProtKB-UniRule"/>
</dbReference>
<feature type="active site" evidence="12">
    <location>
        <position position="194"/>
    </location>
</feature>
<evidence type="ECO:0000256" key="5">
    <source>
        <dbReference type="ARBA" id="ARBA00022741"/>
    </source>
</evidence>
<dbReference type="GO" id="GO:0006164">
    <property type="term" value="P:purine nucleotide biosynthetic process"/>
    <property type="evidence" value="ECO:0007669"/>
    <property type="project" value="TreeGrafter"/>
</dbReference>
<reference evidence="14 15" key="1">
    <citation type="submission" date="2018-05" db="EMBL/GenBank/DDBJ databases">
        <title>Reference genomes for bee gut microbiota database.</title>
        <authorList>
            <person name="Ellegaard K.M."/>
        </authorList>
    </citation>
    <scope>NUCLEOTIDE SEQUENCE [LARGE SCALE GENOMIC DNA]</scope>
    <source>
        <strain evidence="14 15">ESL0172</strain>
    </source>
</reference>
<comment type="catalytic activity">
    <reaction evidence="9 12">
        <text>D-ribose 5-phosphate + ATP = 5-phospho-alpha-D-ribose 1-diphosphate + AMP + H(+)</text>
        <dbReference type="Rhea" id="RHEA:15609"/>
        <dbReference type="ChEBI" id="CHEBI:15378"/>
        <dbReference type="ChEBI" id="CHEBI:30616"/>
        <dbReference type="ChEBI" id="CHEBI:58017"/>
        <dbReference type="ChEBI" id="CHEBI:78346"/>
        <dbReference type="ChEBI" id="CHEBI:456215"/>
        <dbReference type="EC" id="2.7.6.1"/>
    </reaction>
</comment>
<feature type="binding site" evidence="12">
    <location>
        <position position="170"/>
    </location>
    <ligand>
        <name>Mg(2+)</name>
        <dbReference type="ChEBI" id="CHEBI:18420"/>
    </ligand>
</feature>
<dbReference type="CDD" id="cd06223">
    <property type="entry name" value="PRTases_typeI"/>
    <property type="match status" value="1"/>
</dbReference>
<proteinExistence type="inferred from homology"/>
<accession>A0A2V4DL11</accession>
<comment type="similarity">
    <text evidence="11 12">Belongs to the ribose-phosphate pyrophosphokinase family. Class I subfamily.</text>
</comment>
<dbReference type="Pfam" id="PF13793">
    <property type="entry name" value="Pribosyltran_N"/>
    <property type="match status" value="1"/>
</dbReference>
<dbReference type="GO" id="GO:0005737">
    <property type="term" value="C:cytoplasm"/>
    <property type="evidence" value="ECO:0007669"/>
    <property type="project" value="UniProtKB-SubCell"/>
</dbReference>
<dbReference type="PANTHER" id="PTHR10210:SF41">
    <property type="entry name" value="RIBOSE-PHOSPHATE PYROPHOSPHOKINASE 1, CHLOROPLASTIC"/>
    <property type="match status" value="1"/>
</dbReference>
<dbReference type="InterPro" id="IPR029057">
    <property type="entry name" value="PRTase-like"/>
</dbReference>
<dbReference type="GO" id="GO:0004749">
    <property type="term" value="F:ribose phosphate diphosphokinase activity"/>
    <property type="evidence" value="ECO:0007669"/>
    <property type="project" value="UniProtKB-UniRule"/>
</dbReference>
<comment type="caution">
    <text evidence="14">The sequence shown here is derived from an EMBL/GenBank/DDBJ whole genome shotgun (WGS) entry which is preliminary data.</text>
</comment>
<feature type="binding site" evidence="12">
    <location>
        <begin position="37"/>
        <end position="39"/>
    </location>
    <ligand>
        <name>ATP</name>
        <dbReference type="ChEBI" id="CHEBI:30616"/>
    </ligand>
</feature>
<dbReference type="InterPro" id="IPR029099">
    <property type="entry name" value="Pribosyltran_N"/>
</dbReference>
<dbReference type="InterPro" id="IPR000836">
    <property type="entry name" value="PRTase_dom"/>
</dbReference>
<comment type="function">
    <text evidence="10 12">Involved in the biosynthesis of the central metabolite phospho-alpha-D-ribosyl-1-pyrophosphate (PRPP) via the transfer of pyrophosphoryl group from ATP to 1-hydroxyl of ribose-5-phosphate (Rib-5-P).</text>
</comment>
<keyword evidence="6 12" id="KW-0418">Kinase</keyword>
<comment type="subcellular location">
    <subcellularLocation>
        <location evidence="12">Cytoplasm</location>
    </subcellularLocation>
</comment>
<feature type="domain" description="Ribose-phosphate pyrophosphokinase N-terminal" evidence="13">
    <location>
        <begin position="4"/>
        <end position="121"/>
    </location>
</feature>
<evidence type="ECO:0000256" key="1">
    <source>
        <dbReference type="ARBA" id="ARBA00004996"/>
    </source>
</evidence>
<dbReference type="FunFam" id="3.40.50.2020:FF:000001">
    <property type="entry name" value="Ribose-phosphate pyrophosphokinase"/>
    <property type="match status" value="1"/>
</dbReference>
<dbReference type="GO" id="GO:0000287">
    <property type="term" value="F:magnesium ion binding"/>
    <property type="evidence" value="ECO:0007669"/>
    <property type="project" value="UniProtKB-UniRule"/>
</dbReference>
<evidence type="ECO:0000259" key="13">
    <source>
        <dbReference type="Pfam" id="PF13793"/>
    </source>
</evidence>
<dbReference type="RefSeq" id="WP_086319756.1">
    <property type="nucleotide sequence ID" value="NZ_CAMLFL010000014.1"/>
</dbReference>
<dbReference type="GeneID" id="99744439"/>
<evidence type="ECO:0000256" key="11">
    <source>
        <dbReference type="ARBA" id="ARBA00061444"/>
    </source>
</evidence>
<dbReference type="SMART" id="SM01400">
    <property type="entry name" value="Pribosyltran_N"/>
    <property type="match status" value="1"/>
</dbReference>
<dbReference type="GO" id="GO:0002189">
    <property type="term" value="C:ribose phosphate diphosphokinase complex"/>
    <property type="evidence" value="ECO:0007669"/>
    <property type="project" value="TreeGrafter"/>
</dbReference>
<dbReference type="GO" id="GO:0009156">
    <property type="term" value="P:ribonucleoside monophosphate biosynthetic process"/>
    <property type="evidence" value="ECO:0007669"/>
    <property type="project" value="InterPro"/>
</dbReference>
<comment type="cofactor">
    <cofactor evidence="12">
        <name>Mg(2+)</name>
        <dbReference type="ChEBI" id="CHEBI:18420"/>
    </cofactor>
    <text evidence="12">Binds 2 Mg(2+) ions per subunit.</text>
</comment>
<dbReference type="GO" id="GO:0005524">
    <property type="term" value="F:ATP binding"/>
    <property type="evidence" value="ECO:0007669"/>
    <property type="project" value="UniProtKB-KW"/>
</dbReference>
<evidence type="ECO:0000256" key="4">
    <source>
        <dbReference type="ARBA" id="ARBA00022727"/>
    </source>
</evidence>
<dbReference type="SUPFAM" id="SSF53271">
    <property type="entry name" value="PRTase-like"/>
    <property type="match status" value="1"/>
</dbReference>
<keyword evidence="4 12" id="KW-0545">Nucleotide biosynthesis</keyword>
<keyword evidence="5 12" id="KW-0547">Nucleotide-binding</keyword>
<keyword evidence="7 12" id="KW-0067">ATP-binding</keyword>
<keyword evidence="15" id="KW-1185">Reference proteome</keyword>
<dbReference type="NCBIfam" id="TIGR01251">
    <property type="entry name" value="ribP_PPkin"/>
    <property type="match status" value="1"/>
</dbReference>
<dbReference type="Proteomes" id="UP000247673">
    <property type="component" value="Unassembled WGS sequence"/>
</dbReference>
<dbReference type="OrthoDB" id="9777067at2"/>
<comment type="pathway">
    <text evidence="1 12">Metabolic intermediate biosynthesis; 5-phospho-alpha-D-ribose 1-diphosphate biosynthesis; 5-phospho-alpha-D-ribose 1-diphosphate from D-ribose 5-phosphate (route I): step 1/1.</text>
</comment>
<dbReference type="InterPro" id="IPR000842">
    <property type="entry name" value="PRib_PP_synth_CS"/>
</dbReference>
<dbReference type="Gene3D" id="3.40.50.2020">
    <property type="match status" value="2"/>
</dbReference>
<keyword evidence="2 12" id="KW-0808">Transferase</keyword>
<name>A0A2V4DL11_9GAMM</name>
<evidence type="ECO:0000313" key="14">
    <source>
        <dbReference type="EMBL" id="PXY90195.1"/>
    </source>
</evidence>
<feature type="binding site" evidence="12">
    <location>
        <position position="131"/>
    </location>
    <ligand>
        <name>Mg(2+)</name>
        <dbReference type="ChEBI" id="CHEBI:18420"/>
    </ligand>
</feature>
<dbReference type="HAMAP" id="MF_00583_B">
    <property type="entry name" value="RibP_PPkinase_B"/>
    <property type="match status" value="1"/>
</dbReference>
<dbReference type="GO" id="GO:0016301">
    <property type="term" value="F:kinase activity"/>
    <property type="evidence" value="ECO:0007669"/>
    <property type="project" value="UniProtKB-KW"/>
</dbReference>
<sequence length="315" mass="34606">MPDMKLFAGNATPELAKRIANRLYTSLGDIIVSRFSDGEVNVQINENVRGEDVFIIQSTCAPTNDNLMELLVMIDAMRRASAGRITAVIPYFGYARQDRRVRSARVPITAKVVADFLSTVGVDRVLTVDLHAEQIQGFFDVPVDNVFGSPVILEDMLQRDFERPIVVSPDIGGVVRARAIAKLLNDTDMAIIDKRRQRANEAEVMNIIGDVADRDCILVDDMIDTAGTLCKAADALKARGAKRVFAYATHPIFSGKAVSNIKDSAIDEIVVCDTIPLTAEVKALKNVRQLTLSGMLAEAIRRISNEESISAMFHQ</sequence>
<keyword evidence="12" id="KW-0963">Cytoplasm</keyword>
<evidence type="ECO:0000256" key="9">
    <source>
        <dbReference type="ARBA" id="ARBA00049535"/>
    </source>
</evidence>
<feature type="binding site" evidence="12">
    <location>
        <position position="196"/>
    </location>
    <ligand>
        <name>D-ribose 5-phosphate</name>
        <dbReference type="ChEBI" id="CHEBI:78346"/>
    </ligand>
</feature>
<comment type="subunit">
    <text evidence="12">Homohexamer.</text>
</comment>
<evidence type="ECO:0000256" key="7">
    <source>
        <dbReference type="ARBA" id="ARBA00022840"/>
    </source>
</evidence>
<protein>
    <recommendedName>
        <fullName evidence="12">Ribose-phosphate pyrophosphokinase</fullName>
        <shortName evidence="12">RPPK</shortName>
        <ecNumber evidence="12">2.7.6.1</ecNumber>
    </recommendedName>
    <alternativeName>
        <fullName evidence="12">5-phospho-D-ribosyl alpha-1-diphosphate synthase</fullName>
    </alternativeName>
    <alternativeName>
        <fullName evidence="12">Phosphoribosyl diphosphate synthase</fullName>
    </alternativeName>
    <alternativeName>
        <fullName evidence="12">Phosphoribosyl pyrophosphate synthase</fullName>
        <shortName evidence="12">P-Rib-PP synthase</shortName>
        <shortName evidence="12">PRPP synthase</shortName>
        <shortName evidence="12">PRPPase</shortName>
    </alternativeName>
</protein>
<dbReference type="UniPathway" id="UPA00087">
    <property type="reaction ID" value="UER00172"/>
</dbReference>
<dbReference type="AlphaFoldDB" id="A0A2V4DL11"/>
<dbReference type="Pfam" id="PF14572">
    <property type="entry name" value="Pribosyl_synth"/>
    <property type="match status" value="1"/>
</dbReference>
<dbReference type="InterPro" id="IPR005946">
    <property type="entry name" value="Rib-P_diPkinase"/>
</dbReference>
<dbReference type="InterPro" id="IPR037515">
    <property type="entry name" value="Rib-P_diPkinase_bac"/>
</dbReference>
<feature type="binding site" evidence="12">
    <location>
        <begin position="224"/>
        <end position="228"/>
    </location>
    <ligand>
        <name>D-ribose 5-phosphate</name>
        <dbReference type="ChEBI" id="CHEBI:78346"/>
    </ligand>
</feature>
<evidence type="ECO:0000256" key="2">
    <source>
        <dbReference type="ARBA" id="ARBA00022679"/>
    </source>
</evidence>
<evidence type="ECO:0000313" key="15">
    <source>
        <dbReference type="Proteomes" id="UP000247673"/>
    </source>
</evidence>
<organism evidence="14 15">
    <name type="scientific">Gilliamella apis</name>
    <dbReference type="NCBI Taxonomy" id="1970738"/>
    <lineage>
        <taxon>Bacteria</taxon>
        <taxon>Pseudomonadati</taxon>
        <taxon>Pseudomonadota</taxon>
        <taxon>Gammaproteobacteria</taxon>
        <taxon>Orbales</taxon>
        <taxon>Orbaceae</taxon>
        <taxon>Gilliamella</taxon>
    </lineage>
</organism>
<dbReference type="PROSITE" id="PS00114">
    <property type="entry name" value="PRPP_SYNTHASE"/>
    <property type="match status" value="1"/>
</dbReference>
<evidence type="ECO:0000256" key="8">
    <source>
        <dbReference type="ARBA" id="ARBA00022842"/>
    </source>
</evidence>
<dbReference type="EC" id="2.7.6.1" evidence="12"/>
<keyword evidence="8 12" id="KW-0460">Magnesium</keyword>
<keyword evidence="3 12" id="KW-0479">Metal-binding</keyword>
<dbReference type="EMBL" id="QGLO01000007">
    <property type="protein sequence ID" value="PXY90195.1"/>
    <property type="molecule type" value="Genomic_DNA"/>
</dbReference>
<feature type="binding site" evidence="12">
    <location>
        <position position="220"/>
    </location>
    <ligand>
        <name>D-ribose 5-phosphate</name>
        <dbReference type="ChEBI" id="CHEBI:78346"/>
    </ligand>
</feature>
<dbReference type="NCBIfam" id="NF002320">
    <property type="entry name" value="PRK01259.1"/>
    <property type="match status" value="1"/>
</dbReference>
<dbReference type="PANTHER" id="PTHR10210">
    <property type="entry name" value="RIBOSE-PHOSPHATE DIPHOSPHOKINASE FAMILY MEMBER"/>
    <property type="match status" value="1"/>
</dbReference>